<dbReference type="InterPro" id="IPR035897">
    <property type="entry name" value="Toll_tir_struct_dom_sf"/>
</dbReference>
<dbReference type="InterPro" id="IPR011990">
    <property type="entry name" value="TPR-like_helical_dom_sf"/>
</dbReference>
<name>A0ABT0RSH3_9SPHN</name>
<evidence type="ECO:0000313" key="3">
    <source>
        <dbReference type="EMBL" id="MCL6697944.1"/>
    </source>
</evidence>
<sequence length="640" mass="70380">MARVFLSYDRDDAAKARTLAEALESAGHAVWWDSHIKGGTEYSREIEQALNDAQAVVVLWSGDAVNSPWVRDEAASGRDRGRLVPVLLDETNPPIGFRQYQNIDLSAWKGRGKPGGLEEIEACIDRLSGEEHEPTATAQPAARPRRNLSPNNRLSLIAAVALMVVAAAYFLVNRGGSSSAPVVAVIAADNSPSTRSLAGDLFIKLGSLQSTNADALQLVEGSDADPDLSFKVNQRAVDGQAQATVALLADDGSLLWSREFDQARRPVADLQQQIAYSSALVLKCATEAMAPGHEKLEQATLKLYLGGCAGMSEGLERDFDPLVEAFRKVTEQAPDFQGGWARLLITETYAWLLSDKPPALGRELKAHIAKARKLNPTMAEAYVAEAWMQELRQINRWMPLSAAAVEKNPTNIFALTEHANDMFQVGRLQQGVTYARKAAQLDPLSPWVRDSLITALFNAGELEAAKNALTDAERLWPGASNIVQLRFYLLADYDNPREALAMLRSGKVSRQYLSPATESFIEARVDPSPAKIERAIEEARAVSKSWFGDYIDTLAEFGRKEELITALSEFDPGVTVGPASVFRSKFAFVRNDVRFMAIMKKWGGQFDYWRKSGNWPDFCFEPSLPYDCKVEAAKLARAPS</sequence>
<evidence type="ECO:0000256" key="1">
    <source>
        <dbReference type="SAM" id="Phobius"/>
    </source>
</evidence>
<dbReference type="Gene3D" id="1.25.40.10">
    <property type="entry name" value="Tetratricopeptide repeat domain"/>
    <property type="match status" value="1"/>
</dbReference>
<evidence type="ECO:0000313" key="4">
    <source>
        <dbReference type="Proteomes" id="UP001203410"/>
    </source>
</evidence>
<dbReference type="Proteomes" id="UP001203410">
    <property type="component" value="Unassembled WGS sequence"/>
</dbReference>
<evidence type="ECO:0000259" key="2">
    <source>
        <dbReference type="Pfam" id="PF13676"/>
    </source>
</evidence>
<protein>
    <submittedName>
        <fullName evidence="3">TIR domain-containing protein</fullName>
    </submittedName>
</protein>
<keyword evidence="4" id="KW-1185">Reference proteome</keyword>
<dbReference type="SUPFAM" id="SSF52200">
    <property type="entry name" value="Toll/Interleukin receptor TIR domain"/>
    <property type="match status" value="1"/>
</dbReference>
<feature type="transmembrane region" description="Helical" evidence="1">
    <location>
        <begin position="154"/>
        <end position="172"/>
    </location>
</feature>
<dbReference type="Gene3D" id="3.40.50.10140">
    <property type="entry name" value="Toll/interleukin-1 receptor homology (TIR) domain"/>
    <property type="match status" value="1"/>
</dbReference>
<keyword evidence="1" id="KW-0472">Membrane</keyword>
<gene>
    <name evidence="3" type="ORF">LZ496_03985</name>
</gene>
<keyword evidence="1" id="KW-1133">Transmembrane helix</keyword>
<feature type="domain" description="TIR" evidence="2">
    <location>
        <begin position="4"/>
        <end position="108"/>
    </location>
</feature>
<dbReference type="Pfam" id="PF13676">
    <property type="entry name" value="TIR_2"/>
    <property type="match status" value="1"/>
</dbReference>
<proteinExistence type="predicted"/>
<reference evidence="3 4" key="1">
    <citation type="submission" date="2022-05" db="EMBL/GenBank/DDBJ databases">
        <authorList>
            <person name="Jo J.-H."/>
            <person name="Im W.-T."/>
        </authorList>
    </citation>
    <scope>NUCLEOTIDE SEQUENCE [LARGE SCALE GENOMIC DNA]</scope>
    <source>
        <strain evidence="3 4">NSE70-1</strain>
    </source>
</reference>
<dbReference type="InterPro" id="IPR000157">
    <property type="entry name" value="TIR_dom"/>
</dbReference>
<comment type="caution">
    <text evidence="3">The sequence shown here is derived from an EMBL/GenBank/DDBJ whole genome shotgun (WGS) entry which is preliminary data.</text>
</comment>
<dbReference type="SUPFAM" id="SSF48452">
    <property type="entry name" value="TPR-like"/>
    <property type="match status" value="1"/>
</dbReference>
<keyword evidence="1" id="KW-0812">Transmembrane</keyword>
<dbReference type="EMBL" id="JAMGBA010000001">
    <property type="protein sequence ID" value="MCL6697944.1"/>
    <property type="molecule type" value="Genomic_DNA"/>
</dbReference>
<accession>A0ABT0RSH3</accession>
<organism evidence="3 4">
    <name type="scientific">Sphingomonas caseinilyticus</name>
    <dbReference type="NCBI Taxonomy" id="2908205"/>
    <lineage>
        <taxon>Bacteria</taxon>
        <taxon>Pseudomonadati</taxon>
        <taxon>Pseudomonadota</taxon>
        <taxon>Alphaproteobacteria</taxon>
        <taxon>Sphingomonadales</taxon>
        <taxon>Sphingomonadaceae</taxon>
        <taxon>Sphingomonas</taxon>
    </lineage>
</organism>
<dbReference type="RefSeq" id="WP_249903294.1">
    <property type="nucleotide sequence ID" value="NZ_JAMGBA010000001.1"/>
</dbReference>